<organism evidence="10 11">
    <name type="scientific">Hibiscus sabdariffa</name>
    <name type="common">roselle</name>
    <dbReference type="NCBI Taxonomy" id="183260"/>
    <lineage>
        <taxon>Eukaryota</taxon>
        <taxon>Viridiplantae</taxon>
        <taxon>Streptophyta</taxon>
        <taxon>Embryophyta</taxon>
        <taxon>Tracheophyta</taxon>
        <taxon>Spermatophyta</taxon>
        <taxon>Magnoliopsida</taxon>
        <taxon>eudicotyledons</taxon>
        <taxon>Gunneridae</taxon>
        <taxon>Pentapetalae</taxon>
        <taxon>rosids</taxon>
        <taxon>malvids</taxon>
        <taxon>Malvales</taxon>
        <taxon>Malvaceae</taxon>
        <taxon>Malvoideae</taxon>
        <taxon>Hibiscus</taxon>
    </lineage>
</organism>
<evidence type="ECO:0000256" key="5">
    <source>
        <dbReference type="ARBA" id="ARBA00022755"/>
    </source>
</evidence>
<dbReference type="Proteomes" id="UP001472677">
    <property type="component" value="Unassembled WGS sequence"/>
</dbReference>
<dbReference type="InterPro" id="IPR036914">
    <property type="entry name" value="MGS-like_dom_sf"/>
</dbReference>
<keyword evidence="5" id="KW-0658">Purine biosynthesis</keyword>
<evidence type="ECO:0000313" key="11">
    <source>
        <dbReference type="Proteomes" id="UP001472677"/>
    </source>
</evidence>
<dbReference type="Pfam" id="PF01808">
    <property type="entry name" value="AICARFT_IMPCHas"/>
    <property type="match status" value="1"/>
</dbReference>
<evidence type="ECO:0000256" key="3">
    <source>
        <dbReference type="ARBA" id="ARBA00007667"/>
    </source>
</evidence>
<dbReference type="InterPro" id="IPR024051">
    <property type="entry name" value="AICAR_Tfase_dup_dom_sf"/>
</dbReference>
<keyword evidence="6" id="KW-0378">Hydrolase</keyword>
<dbReference type="SMART" id="SM00798">
    <property type="entry name" value="AICARFT_IMPCHas"/>
    <property type="match status" value="1"/>
</dbReference>
<dbReference type="InterPro" id="IPR002695">
    <property type="entry name" value="PurH-like"/>
</dbReference>
<evidence type="ECO:0000259" key="9">
    <source>
        <dbReference type="PROSITE" id="PS51855"/>
    </source>
</evidence>
<evidence type="ECO:0000256" key="6">
    <source>
        <dbReference type="ARBA" id="ARBA00022801"/>
    </source>
</evidence>
<keyword evidence="4" id="KW-0808">Transferase</keyword>
<dbReference type="HAMAP" id="MF_00139">
    <property type="entry name" value="PurH"/>
    <property type="match status" value="1"/>
</dbReference>
<dbReference type="Gene3D" id="3.40.140.20">
    <property type="match status" value="2"/>
</dbReference>
<feature type="domain" description="MGS-like" evidence="9">
    <location>
        <begin position="69"/>
        <end position="221"/>
    </location>
</feature>
<dbReference type="HAMAP" id="MF_01384">
    <property type="entry name" value="UreD"/>
    <property type="match status" value="1"/>
</dbReference>
<sequence>MLGTAAYSAATVPSTAHAANTVRRAFQSYTFNSVSYLPSNHFIVCGRFHIAVSTKAMSHSETLAASELHHQSSASGNKQALISLSDKKDLTLLGNGLQELGYTIVSTGGTASALENAGVSVTKVEQLTCFPEMLDGRVKTLHPNIHGGILARRDQKHHMEALNKHGIGMFDVVVVNLYPFYDKVTSAGGIAFDDGIENIDIGGPAMIRAAAKNHKDVLVVVDSQDYPALLEFLKGGQDDQQFRRKLAWKAFEHVASYDSAVSEWLWKQTAGDKFPPNMTVPLSLKSSLRYGENPHQKAAFYVDKSLSEVNAGGIATAVQHHGKEMSYNNYLDADAAWNCVSEFRNPTCVIVKHTNPCGVASRDDILEAYRLAVKADPVSAFGGIVAFNIEVDETLAKEIREFRSPTDGETRMFYEIVVAPKYTEKGLEVLRGKSKTLRILEAKKNEKGKLSLRQVGGGWLAQDSDDLTPEDIQFDVVSEKKPQDSELRDAEFAWLCVKHVKSNAIVIAKDNCMLGMGSGQPNRLESLRIALKKAGDDVKGAALASDAFFPFAWKDAVEEACESGVGVIAEPGGSIRDGDAVDCCNKYGVSLLFTNGREGKKKSEMETGKVVVEKVRGKSTVTRSFSKYPLKLIFPRKVGPSETDAVWIYTLTYGGGIVSGDSISVEFTIGDGCTAVLTTQSSTKVYKSLGSKSSDQVLEARIGSGALFVVIPDPVTCFSTARYSQKQVFRVVSDSSLVIVDWFTSGRHASGEKWDFELYRSTNHIFVEGNQPVFLDTVVLEQDSPVSIAERMHDYQVIAMVIIYGPKLKHVQDQVQENVKRLMSQQLHIPSSAKTNSDPAFIASCSVFGPKGMGVVIRIASTTTESVYKFLHHQLAGMQPLLGVSPYS</sequence>
<dbReference type="InterPro" id="IPR002669">
    <property type="entry name" value="UreD"/>
</dbReference>
<evidence type="ECO:0000256" key="1">
    <source>
        <dbReference type="ARBA" id="ARBA00004844"/>
    </source>
</evidence>
<evidence type="ECO:0000256" key="7">
    <source>
        <dbReference type="ARBA" id="ARBA00023186"/>
    </source>
</evidence>
<keyword evidence="7" id="KW-0143">Chaperone</keyword>
<dbReference type="NCBIfam" id="TIGR00355">
    <property type="entry name" value="purH"/>
    <property type="match status" value="1"/>
</dbReference>
<proteinExistence type="inferred from homology"/>
<keyword evidence="8" id="KW-0511">Multifunctional enzyme</keyword>
<dbReference type="SMART" id="SM00851">
    <property type="entry name" value="MGS"/>
    <property type="match status" value="1"/>
</dbReference>
<dbReference type="EMBL" id="JBBPBM010000144">
    <property type="protein sequence ID" value="KAK8504202.1"/>
    <property type="molecule type" value="Genomic_DNA"/>
</dbReference>
<dbReference type="PANTHER" id="PTHR11692">
    <property type="entry name" value="BIFUNCTIONAL PURINE BIOSYNTHESIS PROTEIN PURH"/>
    <property type="match status" value="1"/>
</dbReference>
<dbReference type="NCBIfam" id="NF002049">
    <property type="entry name" value="PRK00881.1"/>
    <property type="match status" value="1"/>
</dbReference>
<dbReference type="InterPro" id="IPR011607">
    <property type="entry name" value="MGS-like_dom"/>
</dbReference>
<dbReference type="PANTHER" id="PTHR11692:SF0">
    <property type="entry name" value="BIFUNCTIONAL PURINE BIOSYNTHESIS PROTEIN ATIC"/>
    <property type="match status" value="1"/>
</dbReference>
<dbReference type="InterPro" id="IPR016193">
    <property type="entry name" value="Cytidine_deaminase-like"/>
</dbReference>
<keyword evidence="11" id="KW-1185">Reference proteome</keyword>
<dbReference type="Pfam" id="PF01774">
    <property type="entry name" value="UreD"/>
    <property type="match status" value="1"/>
</dbReference>
<protein>
    <recommendedName>
        <fullName evidence="9">MGS-like domain-containing protein</fullName>
    </recommendedName>
</protein>
<comment type="caution">
    <text evidence="10">The sequence shown here is derived from an EMBL/GenBank/DDBJ whole genome shotgun (WGS) entry which is preliminary data.</text>
</comment>
<comment type="pathway">
    <text evidence="1">Purine metabolism; IMP biosynthesis via de novo pathway; IMP from 5-formamido-1-(5-phospho-D-ribosyl)imidazole-4-carboxamide: step 1/1.</text>
</comment>
<dbReference type="SUPFAM" id="SSF52335">
    <property type="entry name" value="Methylglyoxal synthase-like"/>
    <property type="match status" value="1"/>
</dbReference>
<comment type="pathway">
    <text evidence="2">Purine metabolism; IMP biosynthesis via de novo pathway; 5-formamido-1-(5-phospho-D-ribosyl)imidazole-4-carboxamide from 5-amino-1-(5-phospho-D-ribosyl)imidazole-4-carboxamide (10-formyl THF route): step 1/1.</text>
</comment>
<evidence type="ECO:0000313" key="10">
    <source>
        <dbReference type="EMBL" id="KAK8504202.1"/>
    </source>
</evidence>
<dbReference type="PROSITE" id="PS51855">
    <property type="entry name" value="MGS"/>
    <property type="match status" value="1"/>
</dbReference>
<gene>
    <name evidence="10" type="ORF">V6N12_044749</name>
</gene>
<dbReference type="Gene3D" id="3.40.50.1380">
    <property type="entry name" value="Methylglyoxal synthase-like domain"/>
    <property type="match status" value="1"/>
</dbReference>
<accession>A0ABR2BAT1</accession>
<evidence type="ECO:0000256" key="8">
    <source>
        <dbReference type="ARBA" id="ARBA00023268"/>
    </source>
</evidence>
<name>A0ABR2BAT1_9ROSI</name>
<dbReference type="SUPFAM" id="SSF53927">
    <property type="entry name" value="Cytidine deaminase-like"/>
    <property type="match status" value="1"/>
</dbReference>
<evidence type="ECO:0000256" key="2">
    <source>
        <dbReference type="ARBA" id="ARBA00004954"/>
    </source>
</evidence>
<evidence type="ECO:0000256" key="4">
    <source>
        <dbReference type="ARBA" id="ARBA00022679"/>
    </source>
</evidence>
<dbReference type="Pfam" id="PF02142">
    <property type="entry name" value="MGS"/>
    <property type="match status" value="1"/>
</dbReference>
<dbReference type="CDD" id="cd01421">
    <property type="entry name" value="IMPCH"/>
    <property type="match status" value="1"/>
</dbReference>
<reference evidence="10 11" key="1">
    <citation type="journal article" date="2024" name="G3 (Bethesda)">
        <title>Genome assembly of Hibiscus sabdariffa L. provides insights into metabolisms of medicinal natural products.</title>
        <authorList>
            <person name="Kim T."/>
        </authorList>
    </citation>
    <scope>NUCLEOTIDE SEQUENCE [LARGE SCALE GENOMIC DNA]</scope>
    <source>
        <strain evidence="10">TK-2024</strain>
        <tissue evidence="10">Old leaves</tissue>
    </source>
</reference>
<comment type="similarity">
    <text evidence="3">Belongs to the PurH family.</text>
</comment>